<name>A0ABQ7AVY8_BRACR</name>
<feature type="region of interest" description="Disordered" evidence="2">
    <location>
        <begin position="287"/>
        <end position="309"/>
    </location>
</feature>
<evidence type="ECO:0000313" key="3">
    <source>
        <dbReference type="EMBL" id="KAF3518326.1"/>
    </source>
</evidence>
<evidence type="ECO:0000256" key="1">
    <source>
        <dbReference type="SAM" id="Coils"/>
    </source>
</evidence>
<feature type="region of interest" description="Disordered" evidence="2">
    <location>
        <begin position="237"/>
        <end position="275"/>
    </location>
</feature>
<proteinExistence type="predicted"/>
<keyword evidence="1" id="KW-0175">Coiled coil</keyword>
<feature type="coiled-coil region" evidence="1">
    <location>
        <begin position="370"/>
        <end position="397"/>
    </location>
</feature>
<comment type="caution">
    <text evidence="3">The sequence shown here is derived from an EMBL/GenBank/DDBJ whole genome shotgun (WGS) entry which is preliminary data.</text>
</comment>
<organism evidence="3 4">
    <name type="scientific">Brassica cretica</name>
    <name type="common">Mustard</name>
    <dbReference type="NCBI Taxonomy" id="69181"/>
    <lineage>
        <taxon>Eukaryota</taxon>
        <taxon>Viridiplantae</taxon>
        <taxon>Streptophyta</taxon>
        <taxon>Embryophyta</taxon>
        <taxon>Tracheophyta</taxon>
        <taxon>Spermatophyta</taxon>
        <taxon>Magnoliopsida</taxon>
        <taxon>eudicotyledons</taxon>
        <taxon>Gunneridae</taxon>
        <taxon>Pentapetalae</taxon>
        <taxon>rosids</taxon>
        <taxon>malvids</taxon>
        <taxon>Brassicales</taxon>
        <taxon>Brassicaceae</taxon>
        <taxon>Brassiceae</taxon>
        <taxon>Brassica</taxon>
    </lineage>
</organism>
<accession>A0ABQ7AVY8</accession>
<dbReference type="EMBL" id="QGKV02001556">
    <property type="protein sequence ID" value="KAF3518326.1"/>
    <property type="molecule type" value="Genomic_DNA"/>
</dbReference>
<evidence type="ECO:0000313" key="4">
    <source>
        <dbReference type="Proteomes" id="UP000266723"/>
    </source>
</evidence>
<keyword evidence="4" id="KW-1185">Reference proteome</keyword>
<reference evidence="3 4" key="1">
    <citation type="journal article" date="2020" name="BMC Genomics">
        <title>Intraspecific diversification of the crop wild relative Brassica cretica Lam. using demographic model selection.</title>
        <authorList>
            <person name="Kioukis A."/>
            <person name="Michalopoulou V.A."/>
            <person name="Briers L."/>
            <person name="Pirintsos S."/>
            <person name="Studholme D.J."/>
            <person name="Pavlidis P."/>
            <person name="Sarris P.F."/>
        </authorList>
    </citation>
    <scope>NUCLEOTIDE SEQUENCE [LARGE SCALE GENOMIC DNA]</scope>
    <source>
        <strain evidence="4">cv. PFS-1207/04</strain>
    </source>
</reference>
<protein>
    <submittedName>
        <fullName evidence="3">Uncharacterized protein</fullName>
    </submittedName>
</protein>
<dbReference type="Proteomes" id="UP000266723">
    <property type="component" value="Unassembled WGS sequence"/>
</dbReference>
<evidence type="ECO:0000256" key="2">
    <source>
        <dbReference type="SAM" id="MobiDB-lite"/>
    </source>
</evidence>
<gene>
    <name evidence="3" type="ORF">DY000_02060669</name>
</gene>
<sequence>MKGDYLHRFYFSLPNSDKIASSFFCPLPTTTAKRPEEIYTVHGVDRAVVVDLASTTESLEAVHDGYGGAYLTFFETCGLFFPIPEHILSILAELGLSLTQISPNFLRHLLALLVKARGKGLLFGLDEFSHLVLRKRNNQNPGTFLMSPRQGRHIIHGIPYHDQNWQEEFFVFKIDEAFLGSFDFSRLPRYWAEDIFHSGRSDMTDGLGGLIGALRGGRSNWSLFDRARIRAAFSMSDGSGVTPEVAGAAEDEAEHSQEEVGASSSNPPPPPDRLERWLARRSSFHTPKSTLAGKSASGLPPISIPDSEDEGHMRAMEANNEFAATLERRLQDVTRSDELYEIKKVVRELKLSLKMAHDREHANAAQLAAAEKLGNQAASLEARLRVVSNERKSALEQEKWEKKKAAADWEARLKEVMANIDLQKEIMNNNLLASDELLRLRAKEVELGSELDVMAVSDFSVGKLDLPQISEDLPEEFFAKVPSEVNEPGDETKIVGTQFEDGEFDAEE</sequence>